<evidence type="ECO:0000256" key="1">
    <source>
        <dbReference type="ARBA" id="ARBA00004123"/>
    </source>
</evidence>
<evidence type="ECO:0000256" key="3">
    <source>
        <dbReference type="ARBA" id="ARBA00023242"/>
    </source>
</evidence>
<comment type="subcellular location">
    <subcellularLocation>
        <location evidence="1">Nucleus</location>
    </subcellularLocation>
</comment>
<proteinExistence type="inferred from homology"/>
<evidence type="ECO:0000259" key="6">
    <source>
        <dbReference type="PROSITE" id="PS50157"/>
    </source>
</evidence>
<dbReference type="GO" id="GO:0003676">
    <property type="term" value="F:nucleic acid binding"/>
    <property type="evidence" value="ECO:0007669"/>
    <property type="project" value="InterPro"/>
</dbReference>
<organism evidence="7 8">
    <name type="scientific">Mycoemilia scoparia</name>
    <dbReference type="NCBI Taxonomy" id="417184"/>
    <lineage>
        <taxon>Eukaryota</taxon>
        <taxon>Fungi</taxon>
        <taxon>Fungi incertae sedis</taxon>
        <taxon>Zoopagomycota</taxon>
        <taxon>Kickxellomycotina</taxon>
        <taxon>Kickxellomycetes</taxon>
        <taxon>Kickxellales</taxon>
        <taxon>Kickxellaceae</taxon>
        <taxon>Mycoemilia</taxon>
    </lineage>
</organism>
<dbReference type="InterPro" id="IPR021933">
    <property type="entry name" value="SERRATE/Ars2_N"/>
</dbReference>
<feature type="compositionally biased region" description="Basic and acidic residues" evidence="5">
    <location>
        <begin position="7"/>
        <end position="16"/>
    </location>
</feature>
<feature type="region of interest" description="Disordered" evidence="5">
    <location>
        <begin position="736"/>
        <end position="789"/>
    </location>
</feature>
<dbReference type="OrthoDB" id="342064at2759"/>
<dbReference type="Pfam" id="PF04959">
    <property type="entry name" value="ARS2"/>
    <property type="match status" value="1"/>
</dbReference>
<dbReference type="PANTHER" id="PTHR13165:SF0">
    <property type="entry name" value="SERRATE RNA EFFECTOR MOLECULE HOMOLOG"/>
    <property type="match status" value="1"/>
</dbReference>
<dbReference type="Pfam" id="PF12066">
    <property type="entry name" value="SERRATE_Ars2_N"/>
    <property type="match status" value="1"/>
</dbReference>
<dbReference type="PROSITE" id="PS50157">
    <property type="entry name" value="ZINC_FINGER_C2H2_2"/>
    <property type="match status" value="1"/>
</dbReference>
<dbReference type="AlphaFoldDB" id="A0A9W8DSD1"/>
<dbReference type="InterPro" id="IPR013087">
    <property type="entry name" value="Znf_C2H2_type"/>
</dbReference>
<feature type="compositionally biased region" description="Gly residues" evidence="5">
    <location>
        <begin position="25"/>
        <end position="34"/>
    </location>
</feature>
<feature type="region of interest" description="Disordered" evidence="5">
    <location>
        <begin position="446"/>
        <end position="471"/>
    </location>
</feature>
<dbReference type="Gene3D" id="3.30.70.330">
    <property type="match status" value="1"/>
</dbReference>
<dbReference type="InterPro" id="IPR035979">
    <property type="entry name" value="RBD_domain_sf"/>
</dbReference>
<dbReference type="EMBL" id="JANBPU010000128">
    <property type="protein sequence ID" value="KAJ1915828.1"/>
    <property type="molecule type" value="Genomic_DNA"/>
</dbReference>
<evidence type="ECO:0000256" key="4">
    <source>
        <dbReference type="PROSITE-ProRule" id="PRU00042"/>
    </source>
</evidence>
<dbReference type="CDD" id="cd00590">
    <property type="entry name" value="RRM_SF"/>
    <property type="match status" value="1"/>
</dbReference>
<dbReference type="PANTHER" id="PTHR13165">
    <property type="entry name" value="ARSENITE-RESISTANCE PROTEIN 2"/>
    <property type="match status" value="1"/>
</dbReference>
<feature type="compositionally biased region" description="Basic and acidic residues" evidence="5">
    <location>
        <begin position="38"/>
        <end position="48"/>
    </location>
</feature>
<feature type="compositionally biased region" description="Acidic residues" evidence="5">
    <location>
        <begin position="779"/>
        <end position="789"/>
    </location>
</feature>
<dbReference type="GO" id="GO:0016604">
    <property type="term" value="C:nuclear body"/>
    <property type="evidence" value="ECO:0007669"/>
    <property type="project" value="TreeGrafter"/>
</dbReference>
<evidence type="ECO:0000256" key="2">
    <source>
        <dbReference type="ARBA" id="ARBA00005407"/>
    </source>
</evidence>
<feature type="compositionally biased region" description="Basic residues" evidence="5">
    <location>
        <begin position="49"/>
        <end position="64"/>
    </location>
</feature>
<feature type="compositionally biased region" description="Polar residues" evidence="5">
    <location>
        <begin position="450"/>
        <end position="467"/>
    </location>
</feature>
<dbReference type="InterPro" id="IPR007042">
    <property type="entry name" value="SERRATE/Ars2_C"/>
</dbReference>
<dbReference type="GO" id="GO:0031053">
    <property type="term" value="P:primary miRNA processing"/>
    <property type="evidence" value="ECO:0007669"/>
    <property type="project" value="TreeGrafter"/>
</dbReference>
<feature type="domain" description="C2H2-type" evidence="6">
    <location>
        <begin position="583"/>
        <end position="611"/>
    </location>
</feature>
<keyword evidence="3" id="KW-0539">Nucleus</keyword>
<keyword evidence="8" id="KW-1185">Reference proteome</keyword>
<feature type="region of interest" description="Disordered" evidence="5">
    <location>
        <begin position="265"/>
        <end position="292"/>
    </location>
</feature>
<evidence type="ECO:0000313" key="8">
    <source>
        <dbReference type="Proteomes" id="UP001150538"/>
    </source>
</evidence>
<dbReference type="PROSITE" id="PS00028">
    <property type="entry name" value="ZINC_FINGER_C2H2_1"/>
    <property type="match status" value="1"/>
</dbReference>
<keyword evidence="4" id="KW-0479">Metal-binding</keyword>
<feature type="compositionally biased region" description="Basic and acidic residues" evidence="5">
    <location>
        <begin position="74"/>
        <end position="94"/>
    </location>
</feature>
<dbReference type="SUPFAM" id="SSF54928">
    <property type="entry name" value="RNA-binding domain, RBD"/>
    <property type="match status" value="1"/>
</dbReference>
<feature type="region of interest" description="Disordered" evidence="5">
    <location>
        <begin position="1"/>
        <end position="142"/>
    </location>
</feature>
<sequence>MPFGDDGINRPLHDLGSDDDMSNGMRGGSGGRGGNNDRNMKRDQFGRDRRSRSPHYGHGHRGGRSRSPPPSNSRRGDDGSGDRDRYIPNYEREGYQPGPRYGRGYGDRPSSRGGHHRPPTRGGDMDNQYDYNGNDMGPGGPGGQVRHNRMGLCDPRSISNVVSFQYYCEWIKSEDASRRYTKDEMHEKYEQYRREALHRLFSEFYAAHKDDDWFIERYSPDNQEKRLEEIVSRKLPQLEKFLDALRSGSLDNVCFDAPENLSFDRNNNGSIKDPFDLPETSNDAQGEEEKDETNTLFIRTIPPSVPRKAIEDECKKLDGFEYLTLSIPNASRNFHRFGWVKFKEGTDLEKPLEILNNLRVDEFQFHFSKHRVNSSAQFRLAQDISNSSSQLRHDLKAVKDAVNTFEQSTKNPAFNIVPEVEARMKVIRANHSKKIDDSEAVLVEDANGSHPASPNDGESNNQDNGASSDAEESIDIVKQELDIYLAYLRRVHFYCYYCCKVMDSAEDFSRQCSKNHYRRLIRSASNIKNPSNLSWAKNIDQKNESIIYPPEITEMAKQGGKSFNEETEKLVSDQINHLDEGRFRCLICKKLFRGDEFVRKHIRNKHPELIPEELVKELEFFNRFVLEAPQFVPLGANQAANASGMGMPGGPGNMQMMGGPRGGPNNSGMMMTQPMMMGPGNPMMVRGTAMPYGGFPMMGMAGGGVGPNVQMRGTNGMAMPMMFPWMAPQNMVGGGGPNGNVGNNGGNFGSSNGGGIAGGGGSSGANDSRSVRSYVDLDAPADGEPDYGF</sequence>
<keyword evidence="4" id="KW-0862">Zinc</keyword>
<name>A0A9W8DSD1_9FUNG</name>
<dbReference type="Proteomes" id="UP001150538">
    <property type="component" value="Unassembled WGS sequence"/>
</dbReference>
<keyword evidence="4" id="KW-0863">Zinc-finger</keyword>
<feature type="compositionally biased region" description="Low complexity" evidence="5">
    <location>
        <begin position="95"/>
        <end position="104"/>
    </location>
</feature>
<evidence type="ECO:0000313" key="7">
    <source>
        <dbReference type="EMBL" id="KAJ1915828.1"/>
    </source>
</evidence>
<feature type="compositionally biased region" description="Gly residues" evidence="5">
    <location>
        <begin position="736"/>
        <end position="763"/>
    </location>
</feature>
<reference evidence="7" key="1">
    <citation type="submission" date="2022-07" db="EMBL/GenBank/DDBJ databases">
        <title>Phylogenomic reconstructions and comparative analyses of Kickxellomycotina fungi.</title>
        <authorList>
            <person name="Reynolds N.K."/>
            <person name="Stajich J.E."/>
            <person name="Barry K."/>
            <person name="Grigoriev I.V."/>
            <person name="Crous P."/>
            <person name="Smith M.E."/>
        </authorList>
    </citation>
    <scope>NUCLEOTIDE SEQUENCE</scope>
    <source>
        <strain evidence="7">NBRC 100468</strain>
    </source>
</reference>
<dbReference type="InterPro" id="IPR012677">
    <property type="entry name" value="Nucleotide-bd_a/b_plait_sf"/>
</dbReference>
<dbReference type="SMART" id="SM01173">
    <property type="entry name" value="DUF4187"/>
    <property type="match status" value="1"/>
</dbReference>
<evidence type="ECO:0000256" key="5">
    <source>
        <dbReference type="SAM" id="MobiDB-lite"/>
    </source>
</evidence>
<dbReference type="InterPro" id="IPR025239">
    <property type="entry name" value="DUF4187"/>
</dbReference>
<protein>
    <recommendedName>
        <fullName evidence="6">C2H2-type domain-containing protein</fullName>
    </recommendedName>
</protein>
<comment type="similarity">
    <text evidence="2">Belongs to the ARS2 family.</text>
</comment>
<comment type="caution">
    <text evidence="7">The sequence shown here is derived from an EMBL/GenBank/DDBJ whole genome shotgun (WGS) entry which is preliminary data.</text>
</comment>
<dbReference type="GO" id="GO:0008270">
    <property type="term" value="F:zinc ion binding"/>
    <property type="evidence" value="ECO:0007669"/>
    <property type="project" value="UniProtKB-KW"/>
</dbReference>
<accession>A0A9W8DSD1</accession>
<gene>
    <name evidence="7" type="ORF">H4219_004116</name>
</gene>
<dbReference type="InterPro" id="IPR039727">
    <property type="entry name" value="SE/Ars2"/>
</dbReference>